<accession>A0A9P9H1Q9</accession>
<dbReference type="Gene3D" id="3.50.50.60">
    <property type="entry name" value="FAD/NAD(P)-binding domain"/>
    <property type="match status" value="1"/>
</dbReference>
<evidence type="ECO:0000256" key="5">
    <source>
        <dbReference type="ARBA" id="ARBA00023002"/>
    </source>
</evidence>
<dbReference type="InterPro" id="IPR006076">
    <property type="entry name" value="FAD-dep_OxRdtase"/>
</dbReference>
<keyword evidence="8" id="KW-1185">Reference proteome</keyword>
<organism evidence="7 8">
    <name type="scientific">Fusarium solani</name>
    <name type="common">Filamentous fungus</name>
    <dbReference type="NCBI Taxonomy" id="169388"/>
    <lineage>
        <taxon>Eukaryota</taxon>
        <taxon>Fungi</taxon>
        <taxon>Dikarya</taxon>
        <taxon>Ascomycota</taxon>
        <taxon>Pezizomycotina</taxon>
        <taxon>Sordariomycetes</taxon>
        <taxon>Hypocreomycetidae</taxon>
        <taxon>Hypocreales</taxon>
        <taxon>Nectriaceae</taxon>
        <taxon>Fusarium</taxon>
        <taxon>Fusarium solani species complex</taxon>
    </lineage>
</organism>
<evidence type="ECO:0000256" key="4">
    <source>
        <dbReference type="ARBA" id="ARBA00022827"/>
    </source>
</evidence>
<keyword evidence="3" id="KW-0285">Flavoprotein</keyword>
<dbReference type="InterPro" id="IPR045170">
    <property type="entry name" value="MTOX"/>
</dbReference>
<dbReference type="GO" id="GO:0050660">
    <property type="term" value="F:flavin adenine dinucleotide binding"/>
    <property type="evidence" value="ECO:0007669"/>
    <property type="project" value="InterPro"/>
</dbReference>
<dbReference type="EMBL" id="JAGTJS010000013">
    <property type="protein sequence ID" value="KAH7249550.1"/>
    <property type="molecule type" value="Genomic_DNA"/>
</dbReference>
<evidence type="ECO:0000256" key="2">
    <source>
        <dbReference type="ARBA" id="ARBA00010989"/>
    </source>
</evidence>
<dbReference type="Proteomes" id="UP000736672">
    <property type="component" value="Unassembled WGS sequence"/>
</dbReference>
<dbReference type="Gene3D" id="3.30.9.10">
    <property type="entry name" value="D-Amino Acid Oxidase, subunit A, domain 2"/>
    <property type="match status" value="1"/>
</dbReference>
<comment type="similarity">
    <text evidence="2">Belongs to the MSOX/MTOX family.</text>
</comment>
<keyword evidence="4" id="KW-0274">FAD</keyword>
<proteinExistence type="inferred from homology"/>
<dbReference type="PANTHER" id="PTHR10961">
    <property type="entry name" value="PEROXISOMAL SARCOSINE OXIDASE"/>
    <property type="match status" value="1"/>
</dbReference>
<reference evidence="7" key="1">
    <citation type="journal article" date="2021" name="Nat. Commun.">
        <title>Genetic determinants of endophytism in the Arabidopsis root mycobiome.</title>
        <authorList>
            <person name="Mesny F."/>
            <person name="Miyauchi S."/>
            <person name="Thiergart T."/>
            <person name="Pickel B."/>
            <person name="Atanasova L."/>
            <person name="Karlsson M."/>
            <person name="Huettel B."/>
            <person name="Barry K.W."/>
            <person name="Haridas S."/>
            <person name="Chen C."/>
            <person name="Bauer D."/>
            <person name="Andreopoulos W."/>
            <person name="Pangilinan J."/>
            <person name="LaButti K."/>
            <person name="Riley R."/>
            <person name="Lipzen A."/>
            <person name="Clum A."/>
            <person name="Drula E."/>
            <person name="Henrissat B."/>
            <person name="Kohler A."/>
            <person name="Grigoriev I.V."/>
            <person name="Martin F.M."/>
            <person name="Hacquard S."/>
        </authorList>
    </citation>
    <scope>NUCLEOTIDE SEQUENCE</scope>
    <source>
        <strain evidence="7">FSSC 5 MPI-SDFR-AT-0091</strain>
    </source>
</reference>
<feature type="domain" description="FAD dependent oxidoreductase" evidence="6">
    <location>
        <begin position="7"/>
        <end position="449"/>
    </location>
</feature>
<evidence type="ECO:0000313" key="8">
    <source>
        <dbReference type="Proteomes" id="UP000736672"/>
    </source>
</evidence>
<gene>
    <name evidence="7" type="ORF">B0J15DRAFT_58546</name>
</gene>
<evidence type="ECO:0000256" key="3">
    <source>
        <dbReference type="ARBA" id="ARBA00022630"/>
    </source>
</evidence>
<dbReference type="PANTHER" id="PTHR10961:SF15">
    <property type="entry name" value="FAD DEPENDENT OXIDOREDUCTASE DOMAIN-CONTAINING PROTEIN"/>
    <property type="match status" value="1"/>
</dbReference>
<dbReference type="SUPFAM" id="SSF51905">
    <property type="entry name" value="FAD/NAD(P)-binding domain"/>
    <property type="match status" value="1"/>
</dbReference>
<evidence type="ECO:0000256" key="1">
    <source>
        <dbReference type="ARBA" id="ARBA00001974"/>
    </source>
</evidence>
<dbReference type="AlphaFoldDB" id="A0A9P9H1Q9"/>
<evidence type="ECO:0000313" key="7">
    <source>
        <dbReference type="EMBL" id="KAH7249550.1"/>
    </source>
</evidence>
<protein>
    <submittedName>
        <fullName evidence="7">FAD dependent oxidoreductase</fullName>
    </submittedName>
</protein>
<comment type="cofactor">
    <cofactor evidence="1">
        <name>FAD</name>
        <dbReference type="ChEBI" id="CHEBI:57692"/>
    </cofactor>
</comment>
<comment type="caution">
    <text evidence="7">The sequence shown here is derived from an EMBL/GenBank/DDBJ whole genome shotgun (WGS) entry which is preliminary data.</text>
</comment>
<keyword evidence="5" id="KW-0560">Oxidoreductase</keyword>
<evidence type="ECO:0000259" key="6">
    <source>
        <dbReference type="Pfam" id="PF01266"/>
    </source>
</evidence>
<sequence length="490" mass="54449">MTEQKSVAIVGAGIFGLSLAVALSKRGHAVTVFDRYQYDESTYAPDHDSDVQAASVDHNKIFRASYGTKIHYQRLALESRRAWGAINETTHNESPSSPLFNACGMLRVQPTAQLGALERETLRNMEKDGIRDTQFVKSNPEDLERARERGWDQKLLAFNIPDTSPQETFEAVLDSLAGFIQCSQACAYFYKEAVAQGVTFHFGREKGAFDGLVEETVGESKKAIGLKTKDGTFHKSDITVIAAGSFSTQLLPELSYHIESSAGSVVTYKISPADTELWGKYSPERFPVITWKCAPRDKQGKDTGSVYVFPRTPEGLIKIGYRGIKFTNFQPAPPACGFTQDGKRSIPLPPNESCLVPEPAREAIQKFVSIFLPEFAHKELFSTKLCWYTDTLDNSFLVSSPSPRLLAPTEQRQQIDYVPTYAENSVFVCTGGSGHGAKFLPVLGEHAADILEHGDESTSYMRPYWRWREDAHRGNGLEEGPKGPRNIGRR</sequence>
<dbReference type="Pfam" id="PF01266">
    <property type="entry name" value="DAO"/>
    <property type="match status" value="1"/>
</dbReference>
<dbReference type="GO" id="GO:0008115">
    <property type="term" value="F:sarcosine oxidase activity"/>
    <property type="evidence" value="ECO:0007669"/>
    <property type="project" value="TreeGrafter"/>
</dbReference>
<name>A0A9P9H1Q9_FUSSL</name>
<dbReference type="InterPro" id="IPR036188">
    <property type="entry name" value="FAD/NAD-bd_sf"/>
</dbReference>
<dbReference type="OrthoDB" id="2219495at2759"/>